<dbReference type="Proteomes" id="UP000326944">
    <property type="component" value="Chromosome"/>
</dbReference>
<dbReference type="InterPro" id="IPR000253">
    <property type="entry name" value="FHA_dom"/>
</dbReference>
<dbReference type="PROSITE" id="PS50006">
    <property type="entry name" value="FHA_DOMAIN"/>
    <property type="match status" value="1"/>
</dbReference>
<dbReference type="CDD" id="cd00060">
    <property type="entry name" value="FHA"/>
    <property type="match status" value="1"/>
</dbReference>
<gene>
    <name evidence="2" type="primary">tagH</name>
    <name evidence="2" type="ORF">FJR48_04060</name>
</gene>
<reference evidence="2 3" key="1">
    <citation type="submission" date="2019-09" db="EMBL/GenBank/DDBJ databases">
        <title>Sulfurimonas gotlandica sp. nov., a chemoautotrophic and psychrotolerant epsilonproteobacterium isolated from a pelagic redoxcline, and an emended description of the genus Sulfurimonas.</title>
        <authorList>
            <person name="Wang S."/>
            <person name="Jiang L."/>
            <person name="Shao S."/>
        </authorList>
    </citation>
    <scope>NUCLEOTIDE SEQUENCE [LARGE SCALE GENOMIC DNA]</scope>
    <source>
        <strain evidence="2 3">GYSZ_1</strain>
    </source>
</reference>
<dbReference type="InterPro" id="IPR008984">
    <property type="entry name" value="SMAD_FHA_dom_sf"/>
</dbReference>
<evidence type="ECO:0000313" key="3">
    <source>
        <dbReference type="Proteomes" id="UP000326944"/>
    </source>
</evidence>
<evidence type="ECO:0000259" key="1">
    <source>
        <dbReference type="PROSITE" id="PS50006"/>
    </source>
</evidence>
<dbReference type="SUPFAM" id="SSF49879">
    <property type="entry name" value="SMAD/FHA domain"/>
    <property type="match status" value="1"/>
</dbReference>
<dbReference type="Gene3D" id="2.60.200.20">
    <property type="match status" value="1"/>
</dbReference>
<dbReference type="AlphaFoldDB" id="A0A5P8P021"/>
<dbReference type="NCBIfam" id="TIGR03354">
    <property type="entry name" value="VI_FHA"/>
    <property type="match status" value="1"/>
</dbReference>
<evidence type="ECO:0000313" key="2">
    <source>
        <dbReference type="EMBL" id="QFR48937.1"/>
    </source>
</evidence>
<feature type="domain" description="FHA" evidence="1">
    <location>
        <begin position="27"/>
        <end position="72"/>
    </location>
</feature>
<dbReference type="SMART" id="SM00240">
    <property type="entry name" value="FHA"/>
    <property type="match status" value="1"/>
</dbReference>
<dbReference type="InterPro" id="IPR046883">
    <property type="entry name" value="T6SS_FHA_C"/>
</dbReference>
<dbReference type="InterPro" id="IPR017735">
    <property type="entry name" value="T6SS_FHA"/>
</dbReference>
<keyword evidence="3" id="KW-1185">Reference proteome</keyword>
<dbReference type="Pfam" id="PF00498">
    <property type="entry name" value="FHA"/>
    <property type="match status" value="1"/>
</dbReference>
<dbReference type="EMBL" id="CP043617">
    <property type="protein sequence ID" value="QFR48937.1"/>
    <property type="molecule type" value="Genomic_DNA"/>
</dbReference>
<dbReference type="RefSeq" id="WP_152306880.1">
    <property type="nucleotide sequence ID" value="NZ_CP043617.1"/>
</dbReference>
<name>A0A5P8P021_9BACT</name>
<accession>A0A5P8P021</accession>
<protein>
    <submittedName>
        <fullName evidence="2">Type VI secretion system-associated FHA domain protein TagH</fullName>
    </submittedName>
</protein>
<proteinExistence type="predicted"/>
<sequence>MKLVLDIIKSNQDSQANRSLHLNKEDALVGRSNECDWQLIDPNNYISNKHLYIEYKDNLYFIRDESTNGTYLKFPYKKLPKGNNITINSTDIYILGDYEIQARFVEDDFSEDIISHINTIDSNNKERENIDIIPDNDFIDEPFDSLETNEVDIMNIVSNTKKDVDEVEVERDISSEIDEHYINIPDALNEKDEKLSKITDASLQRSIAVLEKKLGIEICSIENKDREALFEEIGDIVLNSLIGLKHSLYVKEKIKEDMNVLKVDEKEIESNPILLGDSASKLLRDKQLAGMLGFSKISDAVLQSFDEIDRHNIALHASTKNLMNVTIRKFSPEGLEYYFERTNALKGIFKPRTFKLWSAYHNMFKQFDKDPDTGIKLIRKEFEKEYKSNAYGVSLATQQRVK</sequence>
<dbReference type="Pfam" id="PF20232">
    <property type="entry name" value="T6SS_FHA_C"/>
    <property type="match status" value="1"/>
</dbReference>
<dbReference type="OrthoDB" id="5348210at2"/>
<organism evidence="2 3">
    <name type="scientific">Sulfurimonas lithotrophica</name>
    <dbReference type="NCBI Taxonomy" id="2590022"/>
    <lineage>
        <taxon>Bacteria</taxon>
        <taxon>Pseudomonadati</taxon>
        <taxon>Campylobacterota</taxon>
        <taxon>Epsilonproteobacteria</taxon>
        <taxon>Campylobacterales</taxon>
        <taxon>Sulfurimonadaceae</taxon>
        <taxon>Sulfurimonas</taxon>
    </lineage>
</organism>
<dbReference type="KEGG" id="sulg:FJR48_04060"/>